<accession>A0A9E3HDV3</accession>
<comment type="caution">
    <text evidence="2">The sequence shown here is derived from an EMBL/GenBank/DDBJ whole genome shotgun (WGS) entry which is preliminary data.</text>
</comment>
<evidence type="ECO:0000313" key="3">
    <source>
        <dbReference type="Proteomes" id="UP000813215"/>
    </source>
</evidence>
<sequence length="96" mass="10105">MNIKFLAIAMITAALIVAFKEAVNATSLKGKSMNNRGVNEITLANGRGLNGLKADNGRLKNGNEINAFTLKHGTVNGAELQSIKVEGGQLVGIQLQ</sequence>
<dbReference type="EMBL" id="JAHHHW010000145">
    <property type="protein sequence ID" value="MBW4434900.1"/>
    <property type="molecule type" value="Genomic_DNA"/>
</dbReference>
<keyword evidence="1" id="KW-0732">Signal</keyword>
<gene>
    <name evidence="2" type="ORF">KME28_25100</name>
</gene>
<proteinExistence type="predicted"/>
<dbReference type="AlphaFoldDB" id="A0A9E3HDV3"/>
<reference evidence="2" key="2">
    <citation type="journal article" date="2022" name="Microbiol. Resour. Announc.">
        <title>Metagenome Sequencing to Explore Phylogenomics of Terrestrial Cyanobacteria.</title>
        <authorList>
            <person name="Ward R.D."/>
            <person name="Stajich J.E."/>
            <person name="Johansen J.R."/>
            <person name="Huntemann M."/>
            <person name="Clum A."/>
            <person name="Foster B."/>
            <person name="Foster B."/>
            <person name="Roux S."/>
            <person name="Palaniappan K."/>
            <person name="Varghese N."/>
            <person name="Mukherjee S."/>
            <person name="Reddy T.B.K."/>
            <person name="Daum C."/>
            <person name="Copeland A."/>
            <person name="Chen I.A."/>
            <person name="Ivanova N.N."/>
            <person name="Kyrpides N.C."/>
            <person name="Shapiro N."/>
            <person name="Eloe-Fadrosh E.A."/>
            <person name="Pietrasiak N."/>
        </authorList>
    </citation>
    <scope>NUCLEOTIDE SEQUENCE</scope>
    <source>
        <strain evidence="2">HA4357-MV3</strain>
    </source>
</reference>
<evidence type="ECO:0000313" key="2">
    <source>
        <dbReference type="EMBL" id="MBW4434900.1"/>
    </source>
</evidence>
<evidence type="ECO:0000256" key="1">
    <source>
        <dbReference type="SAM" id="SignalP"/>
    </source>
</evidence>
<reference evidence="2" key="1">
    <citation type="submission" date="2021-05" db="EMBL/GenBank/DDBJ databases">
        <authorList>
            <person name="Pietrasiak N."/>
            <person name="Ward R."/>
            <person name="Stajich J.E."/>
            <person name="Kurbessoian T."/>
        </authorList>
    </citation>
    <scope>NUCLEOTIDE SEQUENCE</scope>
    <source>
        <strain evidence="2">HA4357-MV3</strain>
    </source>
</reference>
<feature type="signal peptide" evidence="1">
    <location>
        <begin position="1"/>
        <end position="22"/>
    </location>
</feature>
<feature type="chain" id="PRO_5038651617" evidence="1">
    <location>
        <begin position="23"/>
        <end position="96"/>
    </location>
</feature>
<dbReference type="Proteomes" id="UP000813215">
    <property type="component" value="Unassembled WGS sequence"/>
</dbReference>
<protein>
    <submittedName>
        <fullName evidence="2">Uncharacterized protein</fullName>
    </submittedName>
</protein>
<name>A0A9E3HDV3_9NOST</name>
<organism evidence="2 3">
    <name type="scientific">Pelatocladus maniniholoensis HA4357-MV3</name>
    <dbReference type="NCBI Taxonomy" id="1117104"/>
    <lineage>
        <taxon>Bacteria</taxon>
        <taxon>Bacillati</taxon>
        <taxon>Cyanobacteriota</taxon>
        <taxon>Cyanophyceae</taxon>
        <taxon>Nostocales</taxon>
        <taxon>Nostocaceae</taxon>
        <taxon>Pelatocladus</taxon>
    </lineage>
</organism>